<gene>
    <name evidence="1" type="ORF">QFC20_000505</name>
</gene>
<organism evidence="1 2">
    <name type="scientific">Naganishia adeliensis</name>
    <dbReference type="NCBI Taxonomy" id="92952"/>
    <lineage>
        <taxon>Eukaryota</taxon>
        <taxon>Fungi</taxon>
        <taxon>Dikarya</taxon>
        <taxon>Basidiomycota</taxon>
        <taxon>Agaricomycotina</taxon>
        <taxon>Tremellomycetes</taxon>
        <taxon>Filobasidiales</taxon>
        <taxon>Filobasidiaceae</taxon>
        <taxon>Naganishia</taxon>
    </lineage>
</organism>
<sequence>MANLQTLPYVDIQHDALDVFDDVSQLVTAQENVWVSCYKLGETSVHGKMTLSKQEEGVHGVGIKNSGGVEGERQSHVPLSINTADLSPDGSQLVYGGPDGYCYVHPLTTLNGDAKPRPPLELKGHVGDVLDVKWFPSGSVVLTAAMDATIRIFSAESGINPRTLKGHKRAVTSLDILGVGKNVVSGSKDGSIKLWDVSKGVCLTSIYTEGFAGVEKIATGQDAKVVSARLLGSGSIEGSFEPKHTDGEIVSDTGDKLLFAGLSSSAGNLSLYDLASKEPILRTFPHVPLSTSSHTNYPAAARGGAIHSIAYDADRYLLASGSARGVVVVRDVRMLDKDGCGALHVFRRTEAAINDLAFVKSASSLSTIDLVMAPESGLPCRLGISADVGEPVTCVEEYAGWEPLSIESVSVGREGQVWVSGAEGGIRRY</sequence>
<keyword evidence="2" id="KW-1185">Reference proteome</keyword>
<evidence type="ECO:0000313" key="1">
    <source>
        <dbReference type="EMBL" id="KAJ9116573.1"/>
    </source>
</evidence>
<comment type="caution">
    <text evidence="1">The sequence shown here is derived from an EMBL/GenBank/DDBJ whole genome shotgun (WGS) entry which is preliminary data.</text>
</comment>
<name>A0ACC2WXR7_9TREE</name>
<evidence type="ECO:0000313" key="2">
    <source>
        <dbReference type="Proteomes" id="UP001230649"/>
    </source>
</evidence>
<accession>A0ACC2WXR7</accession>
<reference evidence="1" key="1">
    <citation type="submission" date="2023-04" db="EMBL/GenBank/DDBJ databases">
        <title>Draft Genome sequencing of Naganishia species isolated from polar environments using Oxford Nanopore Technology.</title>
        <authorList>
            <person name="Leo P."/>
            <person name="Venkateswaran K."/>
        </authorList>
    </citation>
    <scope>NUCLEOTIDE SEQUENCE</scope>
    <source>
        <strain evidence="1">MNA-CCFEE 5262</strain>
    </source>
</reference>
<protein>
    <submittedName>
        <fullName evidence="1">Uncharacterized protein</fullName>
    </submittedName>
</protein>
<dbReference type="EMBL" id="JASBWS010000003">
    <property type="protein sequence ID" value="KAJ9116573.1"/>
    <property type="molecule type" value="Genomic_DNA"/>
</dbReference>
<dbReference type="Proteomes" id="UP001230649">
    <property type="component" value="Unassembled WGS sequence"/>
</dbReference>
<proteinExistence type="predicted"/>